<comment type="caution">
    <text evidence="6">The sequence shown here is derived from an EMBL/GenBank/DDBJ whole genome shotgun (WGS) entry which is preliminary data.</text>
</comment>
<dbReference type="PROSITE" id="PS50932">
    <property type="entry name" value="HTH_LACI_2"/>
    <property type="match status" value="1"/>
</dbReference>
<accession>A0ABV8B5L6</accession>
<dbReference type="Gene3D" id="1.10.260.40">
    <property type="entry name" value="lambda repressor-like DNA-binding domains"/>
    <property type="match status" value="1"/>
</dbReference>
<proteinExistence type="predicted"/>
<dbReference type="SUPFAM" id="SSF53822">
    <property type="entry name" value="Periplasmic binding protein-like I"/>
    <property type="match status" value="1"/>
</dbReference>
<evidence type="ECO:0000313" key="6">
    <source>
        <dbReference type="EMBL" id="MFC3884496.1"/>
    </source>
</evidence>
<keyword evidence="4" id="KW-0804">Transcription</keyword>
<dbReference type="InterPro" id="IPR010982">
    <property type="entry name" value="Lambda_DNA-bd_dom_sf"/>
</dbReference>
<keyword evidence="2" id="KW-0805">Transcription regulation</keyword>
<evidence type="ECO:0000256" key="1">
    <source>
        <dbReference type="ARBA" id="ARBA00022491"/>
    </source>
</evidence>
<organism evidence="6 7">
    <name type="scientific">Bacillus songklensis</name>
    <dbReference type="NCBI Taxonomy" id="1069116"/>
    <lineage>
        <taxon>Bacteria</taxon>
        <taxon>Bacillati</taxon>
        <taxon>Bacillota</taxon>
        <taxon>Bacilli</taxon>
        <taxon>Bacillales</taxon>
        <taxon>Bacillaceae</taxon>
        <taxon>Bacillus</taxon>
    </lineage>
</organism>
<dbReference type="CDD" id="cd01392">
    <property type="entry name" value="HTH_LacI"/>
    <property type="match status" value="1"/>
</dbReference>
<sequence>MRKKQVNAMEVARLAGVSQSTVSRVFTPGSNVSEKARRRVLEAAKELGYRPNALARGLIMNKTNMIGLVMGDIQNPFYPEILDKFTKGLREKGYHLLFVQTKNDEIQPNEISQFLEYNVEGVIVTDALLSSNVVSHFSENNIPVILFNRYTKDFSCHFVCCDNYSAGKEIGEYLVQQGHRRFAYIAGRMNTSTSRDREKGFREVLGPKGIEPVTEIGNYTYEGGYQAALRLLTGDHPPDAIFCANDIMALGAIDAAKSLEVSIPEDVSVMGFDDITMASWPPYSLTTWQQPVDEMIKATIHTLVNEIEGENEGPISVLLPGSLIERCSVSTFKK</sequence>
<keyword evidence="3 6" id="KW-0238">DNA-binding</keyword>
<evidence type="ECO:0000256" key="4">
    <source>
        <dbReference type="ARBA" id="ARBA00023163"/>
    </source>
</evidence>
<evidence type="ECO:0000313" key="7">
    <source>
        <dbReference type="Proteomes" id="UP001595752"/>
    </source>
</evidence>
<protein>
    <submittedName>
        <fullName evidence="6">LacI family DNA-binding transcriptional regulator</fullName>
    </submittedName>
</protein>
<keyword evidence="1" id="KW-0678">Repressor</keyword>
<dbReference type="GO" id="GO:0003677">
    <property type="term" value="F:DNA binding"/>
    <property type="evidence" value="ECO:0007669"/>
    <property type="project" value="UniProtKB-KW"/>
</dbReference>
<keyword evidence="7" id="KW-1185">Reference proteome</keyword>
<dbReference type="PANTHER" id="PTHR30146">
    <property type="entry name" value="LACI-RELATED TRANSCRIPTIONAL REPRESSOR"/>
    <property type="match status" value="1"/>
</dbReference>
<dbReference type="CDD" id="cd06278">
    <property type="entry name" value="PBP1_LacI-like"/>
    <property type="match status" value="1"/>
</dbReference>
<dbReference type="InterPro" id="IPR028082">
    <property type="entry name" value="Peripla_BP_I"/>
</dbReference>
<dbReference type="Pfam" id="PF00356">
    <property type="entry name" value="LacI"/>
    <property type="match status" value="1"/>
</dbReference>
<gene>
    <name evidence="6" type="ORF">ACFOU2_13670</name>
</gene>
<dbReference type="PANTHER" id="PTHR30146:SF95">
    <property type="entry name" value="RIBOSE OPERON REPRESSOR"/>
    <property type="match status" value="1"/>
</dbReference>
<dbReference type="EMBL" id="JBHRZT010000052">
    <property type="protein sequence ID" value="MFC3884496.1"/>
    <property type="molecule type" value="Genomic_DNA"/>
</dbReference>
<dbReference type="Proteomes" id="UP001595752">
    <property type="component" value="Unassembled WGS sequence"/>
</dbReference>
<evidence type="ECO:0000256" key="2">
    <source>
        <dbReference type="ARBA" id="ARBA00023015"/>
    </source>
</evidence>
<dbReference type="RefSeq" id="WP_377915989.1">
    <property type="nucleotide sequence ID" value="NZ_JBHRZT010000052.1"/>
</dbReference>
<dbReference type="SUPFAM" id="SSF47413">
    <property type="entry name" value="lambda repressor-like DNA-binding domains"/>
    <property type="match status" value="1"/>
</dbReference>
<dbReference type="InterPro" id="IPR000843">
    <property type="entry name" value="HTH_LacI"/>
</dbReference>
<evidence type="ECO:0000256" key="3">
    <source>
        <dbReference type="ARBA" id="ARBA00023125"/>
    </source>
</evidence>
<evidence type="ECO:0000259" key="5">
    <source>
        <dbReference type="PROSITE" id="PS50932"/>
    </source>
</evidence>
<dbReference type="InterPro" id="IPR046335">
    <property type="entry name" value="LacI/GalR-like_sensor"/>
</dbReference>
<reference evidence="7" key="1">
    <citation type="journal article" date="2019" name="Int. J. Syst. Evol. Microbiol.">
        <title>The Global Catalogue of Microorganisms (GCM) 10K type strain sequencing project: providing services to taxonomists for standard genome sequencing and annotation.</title>
        <authorList>
            <consortium name="The Broad Institute Genomics Platform"/>
            <consortium name="The Broad Institute Genome Sequencing Center for Infectious Disease"/>
            <person name="Wu L."/>
            <person name="Ma J."/>
        </authorList>
    </citation>
    <scope>NUCLEOTIDE SEQUENCE [LARGE SCALE GENOMIC DNA]</scope>
    <source>
        <strain evidence="7">CCUG 61889</strain>
    </source>
</reference>
<dbReference type="SMART" id="SM00354">
    <property type="entry name" value="HTH_LACI"/>
    <property type="match status" value="1"/>
</dbReference>
<dbReference type="Gene3D" id="3.40.50.2300">
    <property type="match status" value="2"/>
</dbReference>
<dbReference type="Pfam" id="PF13377">
    <property type="entry name" value="Peripla_BP_3"/>
    <property type="match status" value="1"/>
</dbReference>
<name>A0ABV8B5L6_9BACI</name>
<feature type="domain" description="HTH lacI-type" evidence="5">
    <location>
        <begin position="6"/>
        <end position="60"/>
    </location>
</feature>